<evidence type="ECO:0000313" key="1">
    <source>
        <dbReference type="EMBL" id="SMC51876.1"/>
    </source>
</evidence>
<organism evidence="1 2">
    <name type="scientific">Aristaeella lactis</name>
    <dbReference type="NCBI Taxonomy" id="3046383"/>
    <lineage>
        <taxon>Bacteria</taxon>
        <taxon>Bacillati</taxon>
        <taxon>Bacillota</taxon>
        <taxon>Clostridia</taxon>
        <taxon>Eubacteriales</taxon>
        <taxon>Aristaeellaceae</taxon>
        <taxon>Aristaeella</taxon>
    </lineage>
</organism>
<accession>A0AC61PK61</accession>
<proteinExistence type="predicted"/>
<keyword evidence="2" id="KW-1185">Reference proteome</keyword>
<reference evidence="1" key="1">
    <citation type="submission" date="2017-04" db="EMBL/GenBank/DDBJ databases">
        <authorList>
            <person name="Varghese N."/>
            <person name="Submissions S."/>
        </authorList>
    </citation>
    <scope>NUCLEOTIDE SEQUENCE</scope>
    <source>
        <strain evidence="1">WTE2008</strain>
    </source>
</reference>
<sequence>MNNILVMIRKQMKDTFKNKAVLIQLILLPVVAFVLERVIRPEGVPELMYTKMFAAMYMAMAPLTAMSSIIAEEKEKNTLRVLMMSNVKPGQYLTGIGAYVWIISMIGSVLFAVSFPAAEMPFFFLVMGAGFIISIVIGAVIGIASKNQMSATSIGAMAMIILSFIPMFAMFNDGIEKVARFLYTQQTRFLLDAMSFAEIKWDGAAILAANAVLAVVMFFIAFRKKGLE</sequence>
<evidence type="ECO:0000313" key="2">
    <source>
        <dbReference type="Proteomes" id="UP000192328"/>
    </source>
</evidence>
<protein>
    <submittedName>
        <fullName evidence="1">ABC-2 type transport system permease protein</fullName>
    </submittedName>
</protein>
<gene>
    <name evidence="1" type="ORF">SAMN06297397_1190</name>
</gene>
<name>A0AC61PK61_9FIRM</name>
<comment type="caution">
    <text evidence="1">The sequence shown here is derived from an EMBL/GenBank/DDBJ whole genome shotgun (WGS) entry which is preliminary data.</text>
</comment>
<dbReference type="Proteomes" id="UP000192328">
    <property type="component" value="Unassembled WGS sequence"/>
</dbReference>
<dbReference type="EMBL" id="FWXZ01000002">
    <property type="protein sequence ID" value="SMC51876.1"/>
    <property type="molecule type" value="Genomic_DNA"/>
</dbReference>